<evidence type="ECO:0000313" key="3">
    <source>
        <dbReference type="Proteomes" id="UP000240572"/>
    </source>
</evidence>
<dbReference type="SUPFAM" id="SSF52540">
    <property type="entry name" value="P-loop containing nucleoside triphosphate hydrolases"/>
    <property type="match status" value="1"/>
</dbReference>
<dbReference type="Pfam" id="PF25109">
    <property type="entry name" value="HAD_PNKP"/>
    <property type="match status" value="1"/>
</dbReference>
<dbReference type="Pfam" id="PF13671">
    <property type="entry name" value="AAA_33"/>
    <property type="match status" value="1"/>
</dbReference>
<proteinExistence type="predicted"/>
<dbReference type="SUPFAM" id="SSF56784">
    <property type="entry name" value="HAD-like"/>
    <property type="match status" value="1"/>
</dbReference>
<accession>A0A2P8DAT6</accession>
<dbReference type="InterPro" id="IPR023214">
    <property type="entry name" value="HAD_sf"/>
</dbReference>
<sequence length="305" mass="34979">MKKRNPQLLLLVGAPGSGKTTFAKYHLRTHLNWARVSRDDFRTMHFAQSFMPERGEEMITKMIDAAVEALLIAKTNVIADATHTKKEYLDVYIKKFGHLADISFKLFEPPTDVLIRRCRLRYEETGRFMPQSAIEKHQGLLAGLKKDFSFDTRIKQARVNSNREQDTTLPKAILCDLDGTLALLNGRDPYNASGCGADLLNTPVANVLRNYQQLGYRVILVSGREDTYKAPTLGFLEQHGIVYDQLLMRAAGDSRKDAIIKKELFRDAIADKYYVEFVLDDRDQVVQMWRDELKLPCFQVYYGDF</sequence>
<keyword evidence="3" id="KW-1185">Reference proteome</keyword>
<evidence type="ECO:0000259" key="1">
    <source>
        <dbReference type="Pfam" id="PF25109"/>
    </source>
</evidence>
<dbReference type="OrthoDB" id="9805698at2"/>
<dbReference type="InterPro" id="IPR056782">
    <property type="entry name" value="HAD_PNKP"/>
</dbReference>
<dbReference type="RefSeq" id="WP_106522028.1">
    <property type="nucleotide sequence ID" value="NZ_PYGD01000001.1"/>
</dbReference>
<dbReference type="Gene3D" id="3.40.50.1000">
    <property type="entry name" value="HAD superfamily/HAD-like"/>
    <property type="match status" value="1"/>
</dbReference>
<dbReference type="Proteomes" id="UP000240572">
    <property type="component" value="Unassembled WGS sequence"/>
</dbReference>
<comment type="caution">
    <text evidence="2">The sequence shown here is derived from an EMBL/GenBank/DDBJ whole genome shotgun (WGS) entry which is preliminary data.</text>
</comment>
<feature type="domain" description="Polynucleotide kinase PNKP phosphatase" evidence="1">
    <location>
        <begin position="170"/>
        <end position="305"/>
    </location>
</feature>
<dbReference type="InterPro" id="IPR027417">
    <property type="entry name" value="P-loop_NTPase"/>
</dbReference>
<protein>
    <submittedName>
        <fullName evidence="2">Putative acid phosphatase of HAD superfamily subfamily IIIB</fullName>
    </submittedName>
</protein>
<name>A0A2P8DAT6_9BACT</name>
<dbReference type="InterPro" id="IPR036412">
    <property type="entry name" value="HAD-like_sf"/>
</dbReference>
<dbReference type="EMBL" id="PYGD01000001">
    <property type="protein sequence ID" value="PSK94328.1"/>
    <property type="molecule type" value="Genomic_DNA"/>
</dbReference>
<dbReference type="Gene3D" id="3.40.50.300">
    <property type="entry name" value="P-loop containing nucleotide triphosphate hydrolases"/>
    <property type="match status" value="1"/>
</dbReference>
<reference evidence="2 3" key="1">
    <citation type="submission" date="2018-03" db="EMBL/GenBank/DDBJ databases">
        <title>Genomic Encyclopedia of Type Strains, Phase III (KMG-III): the genomes of soil and plant-associated and newly described type strains.</title>
        <authorList>
            <person name="Whitman W."/>
        </authorList>
    </citation>
    <scope>NUCLEOTIDE SEQUENCE [LARGE SCALE GENOMIC DNA]</scope>
    <source>
        <strain evidence="2 3">CGMCC 1.12700</strain>
    </source>
</reference>
<gene>
    <name evidence="2" type="ORF">B0I18_101483</name>
</gene>
<dbReference type="AlphaFoldDB" id="A0A2P8DAT6"/>
<evidence type="ECO:0000313" key="2">
    <source>
        <dbReference type="EMBL" id="PSK94328.1"/>
    </source>
</evidence>
<organism evidence="2 3">
    <name type="scientific">Taibaiella chishuiensis</name>
    <dbReference type="NCBI Taxonomy" id="1434707"/>
    <lineage>
        <taxon>Bacteria</taxon>
        <taxon>Pseudomonadati</taxon>
        <taxon>Bacteroidota</taxon>
        <taxon>Chitinophagia</taxon>
        <taxon>Chitinophagales</taxon>
        <taxon>Chitinophagaceae</taxon>
        <taxon>Taibaiella</taxon>
    </lineage>
</organism>